<feature type="domain" description="DUF7779" evidence="2">
    <location>
        <begin position="630"/>
        <end position="704"/>
    </location>
</feature>
<proteinExistence type="predicted"/>
<dbReference type="InterPro" id="IPR053137">
    <property type="entry name" value="NLR-like"/>
</dbReference>
<dbReference type="SUPFAM" id="SSF48452">
    <property type="entry name" value="TPR-like"/>
    <property type="match status" value="2"/>
</dbReference>
<dbReference type="InterPro" id="IPR035994">
    <property type="entry name" value="Nucleoside_phosphorylase_sf"/>
</dbReference>
<feature type="domain" description="Nucleoside phosphorylase" evidence="1">
    <location>
        <begin position="10"/>
        <end position="331"/>
    </location>
</feature>
<dbReference type="STRING" id="1196081.A0A364L6T7"/>
<dbReference type="Pfam" id="PF25000">
    <property type="entry name" value="DUF7779"/>
    <property type="match status" value="1"/>
</dbReference>
<dbReference type="Pfam" id="PF13374">
    <property type="entry name" value="TPR_10"/>
    <property type="match status" value="1"/>
</dbReference>
<dbReference type="RefSeq" id="XP_040736039.1">
    <property type="nucleotide sequence ID" value="XM_040880242.1"/>
</dbReference>
<dbReference type="Gene3D" id="3.40.50.300">
    <property type="entry name" value="P-loop containing nucleotide triphosphate hydrolases"/>
    <property type="match status" value="1"/>
</dbReference>
<keyword evidence="4" id="KW-1185">Reference proteome</keyword>
<dbReference type="GeneID" id="63796751"/>
<protein>
    <submittedName>
        <fullName evidence="3">Uncharacterized protein</fullName>
    </submittedName>
</protein>
<dbReference type="InterPro" id="IPR056681">
    <property type="entry name" value="DUF7779"/>
</dbReference>
<comment type="caution">
    <text evidence="3">The sequence shown here is derived from an EMBL/GenBank/DDBJ whole genome shotgun (WGS) entry which is preliminary data.</text>
</comment>
<dbReference type="SUPFAM" id="SSF53167">
    <property type="entry name" value="Purine and uridine phosphorylases"/>
    <property type="match status" value="1"/>
</dbReference>
<dbReference type="GO" id="GO:0009116">
    <property type="term" value="P:nucleoside metabolic process"/>
    <property type="evidence" value="ECO:0007669"/>
    <property type="project" value="InterPro"/>
</dbReference>
<evidence type="ECO:0000313" key="3">
    <source>
        <dbReference type="EMBL" id="RAO71524.1"/>
    </source>
</evidence>
<dbReference type="SUPFAM" id="SSF52540">
    <property type="entry name" value="P-loop containing nucleoside triphosphate hydrolases"/>
    <property type="match status" value="1"/>
</dbReference>
<dbReference type="OrthoDB" id="1658288at2759"/>
<dbReference type="InterPro" id="IPR027417">
    <property type="entry name" value="P-loop_NTPase"/>
</dbReference>
<gene>
    <name evidence="3" type="ORF">BHQ10_007536</name>
</gene>
<dbReference type="InterPro" id="IPR011990">
    <property type="entry name" value="TPR-like_helical_dom_sf"/>
</dbReference>
<dbReference type="InterPro" id="IPR019734">
    <property type="entry name" value="TPR_rpt"/>
</dbReference>
<accession>A0A364L6T7</accession>
<dbReference type="GO" id="GO:0003824">
    <property type="term" value="F:catalytic activity"/>
    <property type="evidence" value="ECO:0007669"/>
    <property type="project" value="InterPro"/>
</dbReference>
<sequence>MPPRSRDEFRIAIICALPLEADAVEALFDDHYDDLGHLYGKHIGDANSYITGRIHNHDVVLAYMPGMGNRRSASVARGLLISFPGIKLTLLVGICGGVPYASDRTEIILGDIIIGDSVIEYDFGRQYPHGFERKSGVKETLGSPNQEIQSFLNRLRTRRMRNQVQRHTARYLQILQGMDDNEWNYPGASYDMLYDASYRHKHYQPQSTIECICGSCHSAFDPVCEQALKSDCTEVGCVGHLVQRYRLRADRPSPLIHFGTIASASSVMKSGQRRDQLADKEGVIAFEMEGAGVWDILPCVIIKGVCDYADSHKNKAWQKYAAATATSCAKAFLVYWEGGVQHERPETLSHPKPSTVPFVRDEMFVGREDIIKSIIDAVQGRSGHASRRAALVGLGGVGKSQIAIEYTYRVRESAPNIWTFWVHASNATRFEQGYRDIAAVAKIPGRDDPKCDILELVKKWLCDEMNGSWLIILDNADNVDTMFNKCGENMPLVDYLPHFSHGSILVTSRNRTAARNIVGHRGQVIPVEPMGTNDAITLLKTRITVDQSCETEAKLLVEALERIPMAIAQAGAYISNRSPRITVTTYLQLFQQSESNQEHLLNYNDAHDLRRDRSVRYPVITTWQISFDQIRHLCPEATDLLGLMSMFDRQGIPVELLSDGMDQLQFEDAMAPLISFSLVYVEFGGQSFGLHRLVQLSARQWLKNQGQLHQLAKKSIHIMEGVFPSGDYETFKSCQMLLPHLKETLRFTKGLNEDHLNVSSITNRCGWYLYQMGKYEEAEAMHQQALGGYEKALGAEHPDTLTSVNHLGIVLESQGKYKEAEAMHRQALAGREKVLGVEHTDRLTSVSNLGSVLQRQGKYEEAETMHRRALAAREKVLGEHPDTLTSVSLLGLALQMQGKYEEAEAMHRRDLAGSEKLLGAEHPDTLTSVIHLGSVLQRQGKYKKAEAMHRQALAGYEKALGAEHPHTLVSVSNLGSVLESQKKYEEAEAMHRRALAAREKVLGEHPDTLTSVSNLGSVLESQGKYEEAEAMHQRALAGREKALGAEHPDTLISVSLVGLVLQMQEKYEEAEVMYRRDLTGSEKVLGAEHPGTLTSVNNLGVVLERQGKYMEAESMHRRALAGRKKVLGAEHPDTLISVSLLGYMLQMQRKYEEAEALCRQALAGYERLLGAEHPHTLTSVNNLGIVLHMQEKYEEAEAMHQRDLTSSEKVLGAEHPDTLTSVNNLGVVLERQGKYVEAEAMHQRALAGREKALGAEHPDTLISVSLVGLVLQMQGKYEEAEAMHQRALAGYEKTLGAEHPDTLTSVGNLRSLLERQGKI</sequence>
<dbReference type="Pfam" id="PF01048">
    <property type="entry name" value="PNP_UDP_1"/>
    <property type="match status" value="1"/>
</dbReference>
<dbReference type="SMART" id="SM00028">
    <property type="entry name" value="TPR"/>
    <property type="match status" value="12"/>
</dbReference>
<reference evidence="3 4" key="1">
    <citation type="journal article" date="2017" name="Biotechnol. Biofuels">
        <title>Differential beta-glucosidase expression as a function of carbon source availability in Talaromyces amestolkiae: a genomic and proteomic approach.</title>
        <authorList>
            <person name="de Eugenio L.I."/>
            <person name="Mendez-Liter J.A."/>
            <person name="Nieto-Dominguez M."/>
            <person name="Alonso L."/>
            <person name="Gil-Munoz J."/>
            <person name="Barriuso J."/>
            <person name="Prieto A."/>
            <person name="Martinez M.J."/>
        </authorList>
    </citation>
    <scope>NUCLEOTIDE SEQUENCE [LARGE SCALE GENOMIC DNA]</scope>
    <source>
        <strain evidence="3 4">CIB</strain>
    </source>
</reference>
<dbReference type="Pfam" id="PF13424">
    <property type="entry name" value="TPR_12"/>
    <property type="match status" value="6"/>
</dbReference>
<dbReference type="PANTHER" id="PTHR46082:SF6">
    <property type="entry name" value="AAA+ ATPASE DOMAIN-CONTAINING PROTEIN-RELATED"/>
    <property type="match status" value="1"/>
</dbReference>
<dbReference type="Gene3D" id="3.40.50.1580">
    <property type="entry name" value="Nucleoside phosphorylase domain"/>
    <property type="match status" value="1"/>
</dbReference>
<organism evidence="3 4">
    <name type="scientific">Talaromyces amestolkiae</name>
    <dbReference type="NCBI Taxonomy" id="1196081"/>
    <lineage>
        <taxon>Eukaryota</taxon>
        <taxon>Fungi</taxon>
        <taxon>Dikarya</taxon>
        <taxon>Ascomycota</taxon>
        <taxon>Pezizomycotina</taxon>
        <taxon>Eurotiomycetes</taxon>
        <taxon>Eurotiomycetidae</taxon>
        <taxon>Eurotiales</taxon>
        <taxon>Trichocomaceae</taxon>
        <taxon>Talaromyces</taxon>
        <taxon>Talaromyces sect. Talaromyces</taxon>
    </lineage>
</organism>
<dbReference type="PANTHER" id="PTHR46082">
    <property type="entry name" value="ATP/GTP-BINDING PROTEIN-RELATED"/>
    <property type="match status" value="1"/>
</dbReference>
<dbReference type="InterPro" id="IPR000845">
    <property type="entry name" value="Nucleoside_phosphorylase_d"/>
</dbReference>
<dbReference type="Proteomes" id="UP000249363">
    <property type="component" value="Unassembled WGS sequence"/>
</dbReference>
<name>A0A364L6T7_TALAM</name>
<dbReference type="Gene3D" id="1.25.40.10">
    <property type="entry name" value="Tetratricopeptide repeat domain"/>
    <property type="match status" value="4"/>
</dbReference>
<dbReference type="EMBL" id="MIKG01000015">
    <property type="protein sequence ID" value="RAO71524.1"/>
    <property type="molecule type" value="Genomic_DNA"/>
</dbReference>
<evidence type="ECO:0000259" key="1">
    <source>
        <dbReference type="Pfam" id="PF01048"/>
    </source>
</evidence>
<evidence type="ECO:0000313" key="4">
    <source>
        <dbReference type="Proteomes" id="UP000249363"/>
    </source>
</evidence>
<evidence type="ECO:0000259" key="2">
    <source>
        <dbReference type="Pfam" id="PF25000"/>
    </source>
</evidence>